<keyword evidence="5 11" id="KW-0028">Amino-acid biosynthesis</keyword>
<dbReference type="InterPro" id="IPR050857">
    <property type="entry name" value="D-2-hydroxyacid_DH"/>
</dbReference>
<keyword evidence="6 11" id="KW-0560">Oxidoreductase</keyword>
<dbReference type="InterPro" id="IPR045626">
    <property type="entry name" value="PGDH_ASB_dom"/>
</dbReference>
<evidence type="ECO:0000256" key="9">
    <source>
        <dbReference type="ARBA" id="ARBA00048126"/>
    </source>
</evidence>
<evidence type="ECO:0000313" key="13">
    <source>
        <dbReference type="EMBL" id="HDN84448.1"/>
    </source>
</evidence>
<comment type="catalytic activity">
    <reaction evidence="9">
        <text>(R)-2-hydroxyglutarate + NAD(+) = 2-oxoglutarate + NADH + H(+)</text>
        <dbReference type="Rhea" id="RHEA:49612"/>
        <dbReference type="ChEBI" id="CHEBI:15378"/>
        <dbReference type="ChEBI" id="CHEBI:15801"/>
        <dbReference type="ChEBI" id="CHEBI:16810"/>
        <dbReference type="ChEBI" id="CHEBI:57540"/>
        <dbReference type="ChEBI" id="CHEBI:57945"/>
        <dbReference type="EC" id="1.1.1.399"/>
    </reaction>
</comment>
<evidence type="ECO:0000256" key="7">
    <source>
        <dbReference type="ARBA" id="ARBA00023027"/>
    </source>
</evidence>
<dbReference type="InterPro" id="IPR006140">
    <property type="entry name" value="D-isomer_DH_NAD-bd"/>
</dbReference>
<evidence type="ECO:0000256" key="10">
    <source>
        <dbReference type="ARBA" id="ARBA00048731"/>
    </source>
</evidence>
<comment type="similarity">
    <text evidence="3 11">Belongs to the D-isomer specific 2-hydroxyacid dehydrogenase family.</text>
</comment>
<dbReference type="SUPFAM" id="SSF52283">
    <property type="entry name" value="Formate/glycerate dehydrogenase catalytic domain-like"/>
    <property type="match status" value="1"/>
</dbReference>
<dbReference type="InterPro" id="IPR002912">
    <property type="entry name" value="ACT_dom"/>
</dbReference>
<dbReference type="Pfam" id="PF19304">
    <property type="entry name" value="PGDH_inter"/>
    <property type="match status" value="1"/>
</dbReference>
<proteinExistence type="inferred from homology"/>
<dbReference type="EMBL" id="DRBC01000100">
    <property type="protein sequence ID" value="HDN84448.1"/>
    <property type="molecule type" value="Genomic_DNA"/>
</dbReference>
<dbReference type="NCBIfam" id="TIGR01327">
    <property type="entry name" value="PGDH"/>
    <property type="match status" value="1"/>
</dbReference>
<dbReference type="UniPathway" id="UPA00135">
    <property type="reaction ID" value="UER00196"/>
</dbReference>
<dbReference type="InterPro" id="IPR029752">
    <property type="entry name" value="D-isomer_DH_CS1"/>
</dbReference>
<dbReference type="Pfam" id="PF00389">
    <property type="entry name" value="2-Hacid_dh"/>
    <property type="match status" value="1"/>
</dbReference>
<dbReference type="PROSITE" id="PS00671">
    <property type="entry name" value="D_2_HYDROXYACID_DH_3"/>
    <property type="match status" value="1"/>
</dbReference>
<dbReference type="SUPFAM" id="SSF55021">
    <property type="entry name" value="ACT-like"/>
    <property type="match status" value="1"/>
</dbReference>
<dbReference type="Proteomes" id="UP000885660">
    <property type="component" value="Unassembled WGS sequence"/>
</dbReference>
<dbReference type="GO" id="GO:0004617">
    <property type="term" value="F:phosphoglycerate dehydrogenase activity"/>
    <property type="evidence" value="ECO:0007669"/>
    <property type="project" value="UniProtKB-UniRule"/>
</dbReference>
<dbReference type="Pfam" id="PF02826">
    <property type="entry name" value="2-Hacid_dh_C"/>
    <property type="match status" value="1"/>
</dbReference>
<reference evidence="13" key="1">
    <citation type="journal article" date="2020" name="mSystems">
        <title>Genome- and Community-Level Interaction Insights into Carbon Utilization and Element Cycling Functions of Hydrothermarchaeota in Hydrothermal Sediment.</title>
        <authorList>
            <person name="Zhou Z."/>
            <person name="Liu Y."/>
            <person name="Xu W."/>
            <person name="Pan J."/>
            <person name="Luo Z.H."/>
            <person name="Li M."/>
        </authorList>
    </citation>
    <scope>NUCLEOTIDE SEQUENCE [LARGE SCALE GENOMIC DNA]</scope>
    <source>
        <strain evidence="13">HyVt-219</strain>
    </source>
</reference>
<evidence type="ECO:0000256" key="5">
    <source>
        <dbReference type="ARBA" id="ARBA00022605"/>
    </source>
</evidence>
<dbReference type="PANTHER" id="PTHR42789">
    <property type="entry name" value="D-ISOMER SPECIFIC 2-HYDROXYACID DEHYDROGENASE FAMILY PROTEIN (AFU_ORTHOLOGUE AFUA_6G10090)"/>
    <property type="match status" value="1"/>
</dbReference>
<feature type="domain" description="ACT" evidence="12">
    <location>
        <begin position="453"/>
        <end position="525"/>
    </location>
</feature>
<dbReference type="AlphaFoldDB" id="A0A7V0MZJ1"/>
<dbReference type="GO" id="GO:0051287">
    <property type="term" value="F:NAD binding"/>
    <property type="evidence" value="ECO:0007669"/>
    <property type="project" value="UniProtKB-UniRule"/>
</dbReference>
<dbReference type="Gene3D" id="3.30.1330.90">
    <property type="entry name" value="D-3-phosphoglycerate dehydrogenase, domain 3"/>
    <property type="match status" value="1"/>
</dbReference>
<keyword evidence="7 11" id="KW-0520">NAD</keyword>
<protein>
    <recommendedName>
        <fullName evidence="4 11">D-3-phosphoglycerate dehydrogenase</fullName>
        <ecNumber evidence="11">1.1.1.95</ecNumber>
    </recommendedName>
</protein>
<evidence type="ECO:0000256" key="2">
    <source>
        <dbReference type="ARBA" id="ARBA00005216"/>
    </source>
</evidence>
<evidence type="ECO:0000256" key="4">
    <source>
        <dbReference type="ARBA" id="ARBA00021582"/>
    </source>
</evidence>
<dbReference type="Pfam" id="PF01842">
    <property type="entry name" value="ACT"/>
    <property type="match status" value="1"/>
</dbReference>
<dbReference type="PROSITE" id="PS51671">
    <property type="entry name" value="ACT"/>
    <property type="match status" value="1"/>
</dbReference>
<dbReference type="InterPro" id="IPR029009">
    <property type="entry name" value="ASB_dom_sf"/>
</dbReference>
<dbReference type="PROSITE" id="PS00065">
    <property type="entry name" value="D_2_HYDROXYACID_DH_1"/>
    <property type="match status" value="1"/>
</dbReference>
<dbReference type="InterPro" id="IPR006236">
    <property type="entry name" value="PGDH"/>
</dbReference>
<sequence length="525" mass="57304">MKVLITDPLAKEGVARLEEEGFQVTERIGITEEELIRIIPEYIALIIRSGTKVSRKVIDAASNLKIIGRAGTGLDNVDVDAATKKGIIVMNTPEGNTISAAEHTMCLLLSLSRNIPQANLSLRRGEWNRKKFMGTEVYGKVLGIIGLGRIGTEVAKRAQAFGMKVIAYDPFVTKEKAEETGVVLCDLDELLSQVDYLSIHTPLTERTKGLIGERAFSLMKNGARIINCARGGIIDENALYKAIKNGKIKGAALDVFEKGKPFGSPLLELDSVILTPHLGASTQEAQIRVAVEIANQVIDAIKKGQVRNAVNIPTFPPHLEKKIGGYLSLAEKMGSLSAQLIKGNLREVQVSYEGELAENDLKLVTVSLIKGLLSFVLKERVNYINAPFLAKERGIKVSEVKTTERGEYSSLIKLKLVSDSGECRLEGTVFEKRIPYIVKLNNCSLEFVPQGYLLICINVDKPGAVGKISTVLGNYGINIAGLRMGRITAGKENVSVYTLDTSPAPQVIEDINRIEEVLEAKLVRL</sequence>
<evidence type="ECO:0000256" key="1">
    <source>
        <dbReference type="ARBA" id="ARBA00003800"/>
    </source>
</evidence>
<evidence type="ECO:0000259" key="12">
    <source>
        <dbReference type="PROSITE" id="PS51671"/>
    </source>
</evidence>
<name>A0A7V0MZJ1_UNCAE</name>
<evidence type="ECO:0000256" key="6">
    <source>
        <dbReference type="ARBA" id="ARBA00023002"/>
    </source>
</evidence>
<dbReference type="CDD" id="cd04902">
    <property type="entry name" value="ACT_3PGDH-xct"/>
    <property type="match status" value="1"/>
</dbReference>
<dbReference type="GO" id="GO:0006564">
    <property type="term" value="P:L-serine biosynthetic process"/>
    <property type="evidence" value="ECO:0007669"/>
    <property type="project" value="UniProtKB-UniRule"/>
</dbReference>
<dbReference type="EC" id="1.1.1.95" evidence="11"/>
<dbReference type="InterPro" id="IPR045865">
    <property type="entry name" value="ACT-like_dom_sf"/>
</dbReference>
<gene>
    <name evidence="13" type="ORF">ENG47_01665</name>
</gene>
<dbReference type="Gene3D" id="3.30.70.260">
    <property type="match status" value="1"/>
</dbReference>
<comment type="catalytic activity">
    <reaction evidence="10 11">
        <text>(2R)-3-phosphoglycerate + NAD(+) = 3-phosphooxypyruvate + NADH + H(+)</text>
        <dbReference type="Rhea" id="RHEA:12641"/>
        <dbReference type="ChEBI" id="CHEBI:15378"/>
        <dbReference type="ChEBI" id="CHEBI:18110"/>
        <dbReference type="ChEBI" id="CHEBI:57540"/>
        <dbReference type="ChEBI" id="CHEBI:57945"/>
        <dbReference type="ChEBI" id="CHEBI:58272"/>
        <dbReference type="EC" id="1.1.1.95"/>
    </reaction>
</comment>
<dbReference type="PANTHER" id="PTHR42789:SF1">
    <property type="entry name" value="D-ISOMER SPECIFIC 2-HYDROXYACID DEHYDROGENASE FAMILY PROTEIN (AFU_ORTHOLOGUE AFUA_6G10090)"/>
    <property type="match status" value="1"/>
</dbReference>
<dbReference type="Gene3D" id="3.40.50.720">
    <property type="entry name" value="NAD(P)-binding Rossmann-like Domain"/>
    <property type="match status" value="2"/>
</dbReference>
<evidence type="ECO:0000256" key="11">
    <source>
        <dbReference type="RuleBase" id="RU363003"/>
    </source>
</evidence>
<organism evidence="13">
    <name type="scientific">Aerophobetes bacterium</name>
    <dbReference type="NCBI Taxonomy" id="2030807"/>
    <lineage>
        <taxon>Bacteria</taxon>
        <taxon>Candidatus Aerophobota</taxon>
    </lineage>
</organism>
<dbReference type="SUPFAM" id="SSF143548">
    <property type="entry name" value="Serine metabolism enzymes domain"/>
    <property type="match status" value="1"/>
</dbReference>
<dbReference type="InterPro" id="IPR029753">
    <property type="entry name" value="D-isomer_DH_CS"/>
</dbReference>
<dbReference type="InterPro" id="IPR036291">
    <property type="entry name" value="NAD(P)-bd_dom_sf"/>
</dbReference>
<comment type="function">
    <text evidence="1">Catalyzes the reversible oxidation of 3-phospho-D-glycerate to 3-phosphonooxypyruvate, the first step of the phosphorylated L-serine biosynthesis pathway. Also catalyzes the reversible oxidation of 2-hydroxyglutarate to 2-oxoglutarate.</text>
</comment>
<accession>A0A7V0MZJ1</accession>
<comment type="caution">
    <text evidence="13">The sequence shown here is derived from an EMBL/GenBank/DDBJ whole genome shotgun (WGS) entry which is preliminary data.</text>
</comment>
<evidence type="ECO:0000256" key="8">
    <source>
        <dbReference type="ARBA" id="ARBA00023299"/>
    </source>
</evidence>
<comment type="pathway">
    <text evidence="2 11">Amino-acid biosynthesis; L-serine biosynthesis; L-serine from 3-phospho-D-glycerate: step 1/3.</text>
</comment>
<dbReference type="CDD" id="cd12173">
    <property type="entry name" value="PGDH_4"/>
    <property type="match status" value="1"/>
</dbReference>
<dbReference type="SUPFAM" id="SSF51735">
    <property type="entry name" value="NAD(P)-binding Rossmann-fold domains"/>
    <property type="match status" value="1"/>
</dbReference>
<evidence type="ECO:0000256" key="3">
    <source>
        <dbReference type="ARBA" id="ARBA00005854"/>
    </source>
</evidence>
<dbReference type="FunFam" id="3.40.50.720:FF:000021">
    <property type="entry name" value="D-3-phosphoglycerate dehydrogenase"/>
    <property type="match status" value="1"/>
</dbReference>
<dbReference type="FunFam" id="3.30.1330.90:FF:000003">
    <property type="entry name" value="D-3-phosphoglycerate dehydrogenase"/>
    <property type="match status" value="1"/>
</dbReference>
<keyword evidence="8 11" id="KW-0718">Serine biosynthesis</keyword>
<dbReference type="InterPro" id="IPR006139">
    <property type="entry name" value="D-isomer_2_OHA_DH_cat_dom"/>
</dbReference>